<keyword evidence="1" id="KW-0229">DNA integration</keyword>
<evidence type="ECO:0000313" key="7">
    <source>
        <dbReference type="EMBL" id="TDE11010.1"/>
    </source>
</evidence>
<keyword evidence="8" id="KW-1185">Reference proteome</keyword>
<dbReference type="SMART" id="SM00857">
    <property type="entry name" value="Resolvase"/>
    <property type="match status" value="1"/>
</dbReference>
<dbReference type="InterPro" id="IPR050639">
    <property type="entry name" value="SSR_resolvase"/>
</dbReference>
<dbReference type="InterPro" id="IPR036162">
    <property type="entry name" value="Resolvase-like_N_sf"/>
</dbReference>
<name>A0A4R5DGF1_9BACT</name>
<dbReference type="GO" id="GO:0000150">
    <property type="term" value="F:DNA strand exchange activity"/>
    <property type="evidence" value="ECO:0007669"/>
    <property type="project" value="InterPro"/>
</dbReference>
<evidence type="ECO:0000259" key="6">
    <source>
        <dbReference type="PROSITE" id="PS51736"/>
    </source>
</evidence>
<keyword evidence="3" id="KW-0233">DNA recombination</keyword>
<evidence type="ECO:0000313" key="8">
    <source>
        <dbReference type="Proteomes" id="UP000294850"/>
    </source>
</evidence>
<evidence type="ECO:0000256" key="3">
    <source>
        <dbReference type="ARBA" id="ARBA00023172"/>
    </source>
</evidence>
<proteinExistence type="predicted"/>
<dbReference type="EMBL" id="SMFL01000013">
    <property type="protein sequence ID" value="TDE11010.1"/>
    <property type="molecule type" value="Genomic_DNA"/>
</dbReference>
<reference evidence="7 8" key="1">
    <citation type="submission" date="2019-03" db="EMBL/GenBank/DDBJ databases">
        <title>Dyadobacter AR-3-6 sp. nov., isolated from arctic soil.</title>
        <authorList>
            <person name="Chaudhary D.K."/>
        </authorList>
    </citation>
    <scope>NUCLEOTIDE SEQUENCE [LARGE SCALE GENOMIC DNA]</scope>
    <source>
        <strain evidence="7 8">AR-3-6</strain>
    </source>
</reference>
<dbReference type="PROSITE" id="PS00397">
    <property type="entry name" value="RECOMBINASES_1"/>
    <property type="match status" value="1"/>
</dbReference>
<dbReference type="SUPFAM" id="SSF53041">
    <property type="entry name" value="Resolvase-like"/>
    <property type="match status" value="1"/>
</dbReference>
<keyword evidence="2" id="KW-0238">DNA-binding</keyword>
<evidence type="ECO:0000256" key="5">
    <source>
        <dbReference type="PROSITE-ProRule" id="PRU10137"/>
    </source>
</evidence>
<dbReference type="GO" id="GO:0015074">
    <property type="term" value="P:DNA integration"/>
    <property type="evidence" value="ECO:0007669"/>
    <property type="project" value="UniProtKB-KW"/>
</dbReference>
<evidence type="ECO:0000256" key="4">
    <source>
        <dbReference type="PIRSR" id="PIRSR606118-50"/>
    </source>
</evidence>
<dbReference type="PANTHER" id="PTHR30461:SF19">
    <property type="entry name" value="SITE-SPECIFIC RECOMBINASE RESOLVASE FAMILY"/>
    <property type="match status" value="1"/>
</dbReference>
<comment type="caution">
    <text evidence="7">The sequence shown here is derived from an EMBL/GenBank/DDBJ whole genome shotgun (WGS) entry which is preliminary data.</text>
</comment>
<sequence length="205" mass="23155">MPRNIAYLRVSTLDQDLEKNKADILHLANEKNLGKVEFVQEKVSGKVSWRSRKIGPILDELKKGDVILLSEFSRLGRSMLEVMEIISIAMQKGIRIYTVKGAWQLDDSIQSKVMAMVFAMASEIERDLISKRTKESLAAKKLSGIKLGRPTGPGKSKLDQFRPEIEALLLSGSSQRYIADRYQITEATLSNWIKKNSIKKYQKAA</sequence>
<dbReference type="PANTHER" id="PTHR30461">
    <property type="entry name" value="DNA-INVERTASE FROM LAMBDOID PROPHAGE"/>
    <property type="match status" value="1"/>
</dbReference>
<feature type="active site" description="O-(5'-phospho-DNA)-serine intermediate" evidence="4 5">
    <location>
        <position position="11"/>
    </location>
</feature>
<dbReference type="Pfam" id="PF00239">
    <property type="entry name" value="Resolvase"/>
    <property type="match status" value="1"/>
</dbReference>
<dbReference type="GO" id="GO:0003677">
    <property type="term" value="F:DNA binding"/>
    <property type="evidence" value="ECO:0007669"/>
    <property type="project" value="UniProtKB-KW"/>
</dbReference>
<dbReference type="AlphaFoldDB" id="A0A4R5DGF1"/>
<feature type="domain" description="Resolvase/invertase-type recombinase catalytic" evidence="6">
    <location>
        <begin position="3"/>
        <end position="144"/>
    </location>
</feature>
<dbReference type="CDD" id="cd03768">
    <property type="entry name" value="SR_ResInv"/>
    <property type="match status" value="1"/>
</dbReference>
<gene>
    <name evidence="7" type="ORF">E0F88_26290</name>
</gene>
<dbReference type="RefSeq" id="WP_131961272.1">
    <property type="nucleotide sequence ID" value="NZ_SMFL01000013.1"/>
</dbReference>
<organism evidence="7 8">
    <name type="scientific">Dyadobacter psychrotolerans</name>
    <dbReference type="NCBI Taxonomy" id="2541721"/>
    <lineage>
        <taxon>Bacteria</taxon>
        <taxon>Pseudomonadati</taxon>
        <taxon>Bacteroidota</taxon>
        <taxon>Cytophagia</taxon>
        <taxon>Cytophagales</taxon>
        <taxon>Spirosomataceae</taxon>
        <taxon>Dyadobacter</taxon>
    </lineage>
</organism>
<dbReference type="PROSITE" id="PS51736">
    <property type="entry name" value="RECOMBINASES_3"/>
    <property type="match status" value="1"/>
</dbReference>
<dbReference type="Proteomes" id="UP000294850">
    <property type="component" value="Unassembled WGS sequence"/>
</dbReference>
<dbReference type="InterPro" id="IPR006118">
    <property type="entry name" value="Recombinase_CS"/>
</dbReference>
<dbReference type="InterPro" id="IPR006119">
    <property type="entry name" value="Resolv_N"/>
</dbReference>
<evidence type="ECO:0000256" key="2">
    <source>
        <dbReference type="ARBA" id="ARBA00023125"/>
    </source>
</evidence>
<evidence type="ECO:0000256" key="1">
    <source>
        <dbReference type="ARBA" id="ARBA00022908"/>
    </source>
</evidence>
<protein>
    <submittedName>
        <fullName evidence="7">Resolvase</fullName>
    </submittedName>
</protein>
<accession>A0A4R5DGF1</accession>
<dbReference type="OrthoDB" id="9797501at2"/>
<dbReference type="Gene3D" id="3.40.50.1390">
    <property type="entry name" value="Resolvase, N-terminal catalytic domain"/>
    <property type="match status" value="1"/>
</dbReference>